<evidence type="ECO:0000256" key="7">
    <source>
        <dbReference type="SAM" id="SignalP"/>
    </source>
</evidence>
<dbReference type="InterPro" id="IPR050314">
    <property type="entry name" value="Glycosyl_Hydrlase_18"/>
</dbReference>
<dbReference type="Gene3D" id="3.20.20.80">
    <property type="entry name" value="Glycosidases"/>
    <property type="match status" value="1"/>
</dbReference>
<comment type="similarity">
    <text evidence="2">Belongs to the glycosyl hydrolase 18 family. IDGF subfamily.</text>
</comment>
<accession>A0A835CN08</accession>
<evidence type="ECO:0000256" key="5">
    <source>
        <dbReference type="ARBA" id="ARBA00023157"/>
    </source>
</evidence>
<sequence length="435" mass="48455">MKLVIFAAIVALSVNLGNALDPHEHNKVVCYWNSTSFERLGAGKFKLDDLKPALEVCTHLVYGFAGIEAGTFKAISLHPSIDTGAGFGFYKQVTQLKRTYPAIKFYLSIGGNDDPYEETHKYLTLLESKDARNEFIKSVSIMLNEYDFDGVDLAWQFPPVKYAKKRNAFVSFWHKIKKTFGYGNFHDEKEEEHKTGFTNLVRDLKGQLRTKNKDLTITVLPHVNATVYYDIRLLQPNIDAVHLMTFDQKNPERNPDEADYPAPIYESYGRTLQDNIDFNVRYWLEHGTPGGKIVIGVPSFARTWKLTEDSQISGVPPIVADGPGAAGPHTAIPGLLSYAEVCARLTESAVGGRVKRVNDPSKKYGGYAYQSYNKDTSAEGMWIGFEDPETAGNKASYAKAKGLGGVAIFDLSTDDFRGNCNGDKFPIVKAAKYKL</sequence>
<dbReference type="PANTHER" id="PTHR11177">
    <property type="entry name" value="CHITINASE"/>
    <property type="match status" value="1"/>
</dbReference>
<evidence type="ECO:0000256" key="2">
    <source>
        <dbReference type="ARBA" id="ARBA00006606"/>
    </source>
</evidence>
<proteinExistence type="inferred from homology"/>
<evidence type="ECO:0000256" key="1">
    <source>
        <dbReference type="ARBA" id="ARBA00004613"/>
    </source>
</evidence>
<gene>
    <name evidence="9" type="ORF">HCN44_003511</name>
</gene>
<dbReference type="GO" id="GO:0005975">
    <property type="term" value="P:carbohydrate metabolic process"/>
    <property type="evidence" value="ECO:0007669"/>
    <property type="project" value="InterPro"/>
</dbReference>
<dbReference type="GO" id="GO:0008061">
    <property type="term" value="F:chitin binding"/>
    <property type="evidence" value="ECO:0007669"/>
    <property type="project" value="InterPro"/>
</dbReference>
<dbReference type="FunFam" id="3.20.20.80:FF:000071">
    <property type="entry name" value="Imaginal disc growth factor"/>
    <property type="match status" value="1"/>
</dbReference>
<dbReference type="Proteomes" id="UP000639338">
    <property type="component" value="Unassembled WGS sequence"/>
</dbReference>
<feature type="chain" id="PRO_5032672004" description="GH18 domain-containing protein" evidence="7">
    <location>
        <begin position="20"/>
        <end position="435"/>
    </location>
</feature>
<keyword evidence="6" id="KW-0325">Glycoprotein</keyword>
<comment type="caution">
    <text evidence="9">The sequence shown here is derived from an EMBL/GenBank/DDBJ whole genome shotgun (WGS) entry which is preliminary data.</text>
</comment>
<evidence type="ECO:0000256" key="3">
    <source>
        <dbReference type="ARBA" id="ARBA00022525"/>
    </source>
</evidence>
<dbReference type="PROSITE" id="PS51910">
    <property type="entry name" value="GH18_2"/>
    <property type="match status" value="1"/>
</dbReference>
<keyword evidence="5" id="KW-1015">Disulfide bond</keyword>
<dbReference type="InterPro" id="IPR029070">
    <property type="entry name" value="Chitinase_insertion_sf"/>
</dbReference>
<organism evidence="9 10">
    <name type="scientific">Aphidius gifuensis</name>
    <name type="common">Parasitoid wasp</name>
    <dbReference type="NCBI Taxonomy" id="684658"/>
    <lineage>
        <taxon>Eukaryota</taxon>
        <taxon>Metazoa</taxon>
        <taxon>Ecdysozoa</taxon>
        <taxon>Arthropoda</taxon>
        <taxon>Hexapoda</taxon>
        <taxon>Insecta</taxon>
        <taxon>Pterygota</taxon>
        <taxon>Neoptera</taxon>
        <taxon>Endopterygota</taxon>
        <taxon>Hymenoptera</taxon>
        <taxon>Apocrita</taxon>
        <taxon>Ichneumonoidea</taxon>
        <taxon>Braconidae</taxon>
        <taxon>Aphidiinae</taxon>
        <taxon>Aphidius</taxon>
    </lineage>
</organism>
<protein>
    <recommendedName>
        <fullName evidence="8">GH18 domain-containing protein</fullName>
    </recommendedName>
</protein>
<dbReference type="GO" id="GO:0005576">
    <property type="term" value="C:extracellular region"/>
    <property type="evidence" value="ECO:0007669"/>
    <property type="project" value="UniProtKB-SubCell"/>
</dbReference>
<name>A0A835CN08_APHGI</name>
<evidence type="ECO:0000259" key="8">
    <source>
        <dbReference type="PROSITE" id="PS51910"/>
    </source>
</evidence>
<comment type="subcellular location">
    <subcellularLocation>
        <location evidence="1">Secreted</location>
    </subcellularLocation>
</comment>
<evidence type="ECO:0000313" key="10">
    <source>
        <dbReference type="Proteomes" id="UP000639338"/>
    </source>
</evidence>
<dbReference type="Gene3D" id="3.10.50.10">
    <property type="match status" value="1"/>
</dbReference>
<dbReference type="SUPFAM" id="SSF51445">
    <property type="entry name" value="(Trans)glycosidases"/>
    <property type="match status" value="1"/>
</dbReference>
<feature type="domain" description="GH18" evidence="8">
    <location>
        <begin position="26"/>
        <end position="435"/>
    </location>
</feature>
<evidence type="ECO:0000256" key="6">
    <source>
        <dbReference type="ARBA" id="ARBA00023180"/>
    </source>
</evidence>
<dbReference type="InterPro" id="IPR011583">
    <property type="entry name" value="Chitinase_II/V-like_cat"/>
</dbReference>
<dbReference type="GO" id="GO:0004568">
    <property type="term" value="F:chitinase activity"/>
    <property type="evidence" value="ECO:0007669"/>
    <property type="project" value="TreeGrafter"/>
</dbReference>
<evidence type="ECO:0000256" key="4">
    <source>
        <dbReference type="ARBA" id="ARBA00022729"/>
    </source>
</evidence>
<dbReference type="GO" id="GO:0006032">
    <property type="term" value="P:chitin catabolic process"/>
    <property type="evidence" value="ECO:0007669"/>
    <property type="project" value="TreeGrafter"/>
</dbReference>
<dbReference type="InterPro" id="IPR001223">
    <property type="entry name" value="Glyco_hydro18_cat"/>
</dbReference>
<keyword evidence="10" id="KW-1185">Reference proteome</keyword>
<dbReference type="SUPFAM" id="SSF54556">
    <property type="entry name" value="Chitinase insertion domain"/>
    <property type="match status" value="1"/>
</dbReference>
<keyword evidence="4 7" id="KW-0732">Signal</keyword>
<dbReference type="PANTHER" id="PTHR11177:SF235">
    <property type="entry name" value="CHITINASE-LIKE PROTEIN IDGF1-RELATED"/>
    <property type="match status" value="1"/>
</dbReference>
<keyword evidence="3" id="KW-0964">Secreted</keyword>
<dbReference type="InterPro" id="IPR017853">
    <property type="entry name" value="GH"/>
</dbReference>
<reference evidence="9 10" key="1">
    <citation type="submission" date="2020-08" db="EMBL/GenBank/DDBJ databases">
        <title>Aphidius gifuensis genome sequencing and assembly.</title>
        <authorList>
            <person name="Du Z."/>
        </authorList>
    </citation>
    <scope>NUCLEOTIDE SEQUENCE [LARGE SCALE GENOMIC DNA]</scope>
    <source>
        <strain evidence="9">YNYX2018</strain>
        <tissue evidence="9">Adults</tissue>
    </source>
</reference>
<dbReference type="OrthoDB" id="76388at2759"/>
<dbReference type="Pfam" id="PF00704">
    <property type="entry name" value="Glyco_hydro_18"/>
    <property type="match status" value="1"/>
</dbReference>
<dbReference type="SMART" id="SM00636">
    <property type="entry name" value="Glyco_18"/>
    <property type="match status" value="1"/>
</dbReference>
<feature type="signal peptide" evidence="7">
    <location>
        <begin position="1"/>
        <end position="19"/>
    </location>
</feature>
<dbReference type="EMBL" id="JACMRX010000006">
    <property type="protein sequence ID" value="KAF7987648.1"/>
    <property type="molecule type" value="Genomic_DNA"/>
</dbReference>
<evidence type="ECO:0000313" key="9">
    <source>
        <dbReference type="EMBL" id="KAF7987648.1"/>
    </source>
</evidence>
<dbReference type="AlphaFoldDB" id="A0A835CN08"/>